<feature type="transmembrane region" description="Helical" evidence="1">
    <location>
        <begin position="388"/>
        <end position="409"/>
    </location>
</feature>
<keyword evidence="1" id="KW-0472">Membrane</keyword>
<keyword evidence="1" id="KW-0812">Transmembrane</keyword>
<dbReference type="AlphaFoldDB" id="A0A4R6SDJ7"/>
<feature type="transmembrane region" description="Helical" evidence="1">
    <location>
        <begin position="296"/>
        <end position="317"/>
    </location>
</feature>
<dbReference type="InterPro" id="IPR036259">
    <property type="entry name" value="MFS_trans_sf"/>
</dbReference>
<sequence length="451" mass="48295">MFGAVTQARTKVDGTDRWLLGVGVGLAVAGLLIAILMTLAVPVLGLVLLVPMLLAAAVSGGRVLLRKQPAAEALTTLRDAVIVFLAIGVLSMVAGMTVYHRTDVTYLGSVVTQRGTIRVADCDEGPIFGLHGYGRTATCHGKVTWADGPSEQVRLNGLGRPDVGKSVPVARERLLTGTLVVTRDDGHPWLLAGLLLGTPLLLLALWLLVLMPSVVIRPVRSDPVRRLRQRREEAEEYQASRAEARIRRKRGKVGFAQMRKVPGWVVTGDLRRLRVVAVLLIVGGLVVYGVRGTPELPGRAGLGITIGALGGLLLVIVAQRIERRRREAARIAEYGPDAADAIDAARDRARRPRPLLSSSLATILGIVGLAQIRPVVNAVTSGADGGMVVTMALPALGLLTAAILLLVPASDDDRGWRRLMCTSVRASLPDLPDELRPALTERELYLVDNPY</sequence>
<feature type="transmembrane region" description="Helical" evidence="1">
    <location>
        <begin position="77"/>
        <end position="99"/>
    </location>
</feature>
<reference evidence="2 3" key="1">
    <citation type="submission" date="2019-03" db="EMBL/GenBank/DDBJ databases">
        <title>Genomic Encyclopedia of Type Strains, Phase IV (KMG-IV): sequencing the most valuable type-strain genomes for metagenomic binning, comparative biology and taxonomic classification.</title>
        <authorList>
            <person name="Goeker M."/>
        </authorList>
    </citation>
    <scope>NUCLEOTIDE SEQUENCE [LARGE SCALE GENOMIC DNA]</scope>
    <source>
        <strain evidence="2 3">DSM 45361</strain>
    </source>
</reference>
<dbReference type="Pfam" id="PF19873">
    <property type="entry name" value="DUF6346"/>
    <property type="match status" value="1"/>
</dbReference>
<protein>
    <submittedName>
        <fullName evidence="2">Uncharacterized protein</fullName>
    </submittedName>
</protein>
<feature type="transmembrane region" description="Helical" evidence="1">
    <location>
        <begin position="18"/>
        <end position="37"/>
    </location>
</feature>
<feature type="transmembrane region" description="Helical" evidence="1">
    <location>
        <begin position="43"/>
        <end position="65"/>
    </location>
</feature>
<evidence type="ECO:0000313" key="2">
    <source>
        <dbReference type="EMBL" id="TDP97186.1"/>
    </source>
</evidence>
<dbReference type="SUPFAM" id="SSF103473">
    <property type="entry name" value="MFS general substrate transporter"/>
    <property type="match status" value="1"/>
</dbReference>
<dbReference type="InterPro" id="IPR045927">
    <property type="entry name" value="DUF6346"/>
</dbReference>
<feature type="transmembrane region" description="Helical" evidence="1">
    <location>
        <begin position="273"/>
        <end position="290"/>
    </location>
</feature>
<dbReference type="EMBL" id="SNXZ01000003">
    <property type="protein sequence ID" value="TDP97186.1"/>
    <property type="molecule type" value="Genomic_DNA"/>
</dbReference>
<keyword evidence="3" id="KW-1185">Reference proteome</keyword>
<name>A0A4R6SDJ7_LABRH</name>
<evidence type="ECO:0000256" key="1">
    <source>
        <dbReference type="SAM" id="Phobius"/>
    </source>
</evidence>
<feature type="transmembrane region" description="Helical" evidence="1">
    <location>
        <begin position="189"/>
        <end position="216"/>
    </location>
</feature>
<feature type="transmembrane region" description="Helical" evidence="1">
    <location>
        <begin position="355"/>
        <end position="376"/>
    </location>
</feature>
<organism evidence="2 3">
    <name type="scientific">Labedaea rhizosphaerae</name>
    <dbReference type="NCBI Taxonomy" id="598644"/>
    <lineage>
        <taxon>Bacteria</taxon>
        <taxon>Bacillati</taxon>
        <taxon>Actinomycetota</taxon>
        <taxon>Actinomycetes</taxon>
        <taxon>Pseudonocardiales</taxon>
        <taxon>Pseudonocardiaceae</taxon>
        <taxon>Labedaea</taxon>
    </lineage>
</organism>
<evidence type="ECO:0000313" key="3">
    <source>
        <dbReference type="Proteomes" id="UP000295444"/>
    </source>
</evidence>
<dbReference type="Proteomes" id="UP000295444">
    <property type="component" value="Unassembled WGS sequence"/>
</dbReference>
<keyword evidence="1" id="KW-1133">Transmembrane helix</keyword>
<comment type="caution">
    <text evidence="2">The sequence shown here is derived from an EMBL/GenBank/DDBJ whole genome shotgun (WGS) entry which is preliminary data.</text>
</comment>
<accession>A0A4R6SDJ7</accession>
<gene>
    <name evidence="2" type="ORF">EV186_103147</name>
</gene>
<proteinExistence type="predicted"/>